<comment type="caution">
    <text evidence="3">The sequence shown here is derived from an EMBL/GenBank/DDBJ whole genome shotgun (WGS) entry which is preliminary data.</text>
</comment>
<evidence type="ECO:0000256" key="2">
    <source>
        <dbReference type="ARBA" id="ARBA00022801"/>
    </source>
</evidence>
<dbReference type="PANTHER" id="PTHR31793">
    <property type="entry name" value="4-HYDROXYBENZOYL-COA THIOESTERASE FAMILY MEMBER"/>
    <property type="match status" value="1"/>
</dbReference>
<gene>
    <name evidence="3" type="ORF">M972_111043</name>
</gene>
<dbReference type="InterPro" id="IPR050563">
    <property type="entry name" value="4-hydroxybenzoyl-CoA_TE"/>
</dbReference>
<accession>A0AB36THF7</accession>
<dbReference type="GO" id="GO:0047617">
    <property type="term" value="F:fatty acyl-CoA hydrolase activity"/>
    <property type="evidence" value="ECO:0007669"/>
    <property type="project" value="TreeGrafter"/>
</dbReference>
<dbReference type="CDD" id="cd00586">
    <property type="entry name" value="4HBT"/>
    <property type="match status" value="1"/>
</dbReference>
<dbReference type="AlphaFoldDB" id="A0AB36THF7"/>
<evidence type="ECO:0000313" key="3">
    <source>
        <dbReference type="EMBL" id="PFH02275.1"/>
    </source>
</evidence>
<name>A0AB36THF7_ACETH</name>
<dbReference type="EMBL" id="PDBW01000001">
    <property type="protein sequence ID" value="PFH02275.1"/>
    <property type="molecule type" value="Genomic_DNA"/>
</dbReference>
<dbReference type="Proteomes" id="UP000223596">
    <property type="component" value="Unassembled WGS sequence"/>
</dbReference>
<proteinExistence type="inferred from homology"/>
<dbReference type="PANTHER" id="PTHR31793:SF27">
    <property type="entry name" value="NOVEL THIOESTERASE SUPERFAMILY DOMAIN AND SAPOSIN A-TYPE DOMAIN CONTAINING PROTEIN (0610012H03RIK)"/>
    <property type="match status" value="1"/>
</dbReference>
<dbReference type="InterPro" id="IPR029069">
    <property type="entry name" value="HotDog_dom_sf"/>
</dbReference>
<dbReference type="Gene3D" id="3.10.129.10">
    <property type="entry name" value="Hotdog Thioesterase"/>
    <property type="match status" value="1"/>
</dbReference>
<dbReference type="GeneID" id="35804549"/>
<evidence type="ECO:0000256" key="1">
    <source>
        <dbReference type="ARBA" id="ARBA00005953"/>
    </source>
</evidence>
<dbReference type="Pfam" id="PF13279">
    <property type="entry name" value="4HBT_2"/>
    <property type="match status" value="1"/>
</dbReference>
<evidence type="ECO:0000313" key="4">
    <source>
        <dbReference type="Proteomes" id="UP000223596"/>
    </source>
</evidence>
<sequence length="138" mass="16226">MFISETEIIVRYAETDRMGIVHHSNYPIWFEAARTDFIKNLGMSYSKIEERGFMLPLIELTCRYKGAARYEDRLIVKTCIRQMSYTRVTFYYEVFKCCDNSLITTGETVHAWTNKNLKPVNIKKHAPDIFELLNKAVL</sequence>
<dbReference type="InterPro" id="IPR006684">
    <property type="entry name" value="YbgC/YbaW"/>
</dbReference>
<dbReference type="RefSeq" id="WP_003517488.1">
    <property type="nucleotide sequence ID" value="NZ_CP013828.1"/>
</dbReference>
<dbReference type="SUPFAM" id="SSF54637">
    <property type="entry name" value="Thioesterase/thiol ester dehydrase-isomerase"/>
    <property type="match status" value="1"/>
</dbReference>
<protein>
    <submittedName>
        <fullName evidence="3">Acyl-CoA thioester hydrolase</fullName>
    </submittedName>
</protein>
<keyword evidence="2 3" id="KW-0378">Hydrolase</keyword>
<reference evidence="3 4" key="1">
    <citation type="submission" date="2017-09" db="EMBL/GenBank/DDBJ databases">
        <title>Evaluation of Pacific Biosciences Sequencing Technology to Finishing C. thermocellum Genome Sequences.</title>
        <authorList>
            <person name="Brown S."/>
        </authorList>
    </citation>
    <scope>NUCLEOTIDE SEQUENCE [LARGE SCALE GENOMIC DNA]</scope>
    <source>
        <strain evidence="3 4">AD2</strain>
    </source>
</reference>
<dbReference type="PIRSF" id="PIRSF003230">
    <property type="entry name" value="YbgC"/>
    <property type="match status" value="1"/>
</dbReference>
<organism evidence="3 4">
    <name type="scientific">Acetivibrio thermocellus AD2</name>
    <dbReference type="NCBI Taxonomy" id="1138384"/>
    <lineage>
        <taxon>Bacteria</taxon>
        <taxon>Bacillati</taxon>
        <taxon>Bacillota</taxon>
        <taxon>Clostridia</taxon>
        <taxon>Eubacteriales</taxon>
        <taxon>Oscillospiraceae</taxon>
        <taxon>Acetivibrio</taxon>
    </lineage>
</organism>
<comment type="similarity">
    <text evidence="1">Belongs to the 4-hydroxybenzoyl-CoA thioesterase family.</text>
</comment>
<dbReference type="NCBIfam" id="TIGR00051">
    <property type="entry name" value="YbgC/FadM family acyl-CoA thioesterase"/>
    <property type="match status" value="1"/>
</dbReference>